<comment type="caution">
    <text evidence="2">The sequence shown here is derived from an EMBL/GenBank/DDBJ whole genome shotgun (WGS) entry which is preliminary data.</text>
</comment>
<dbReference type="EMBL" id="VDGT01000033">
    <property type="protein sequence ID" value="TNM24585.1"/>
    <property type="molecule type" value="Genomic_DNA"/>
</dbReference>
<feature type="compositionally biased region" description="Pro residues" evidence="1">
    <location>
        <begin position="304"/>
        <end position="319"/>
    </location>
</feature>
<proteinExistence type="predicted"/>
<protein>
    <submittedName>
        <fullName evidence="2">Uncharacterized protein</fullName>
    </submittedName>
</protein>
<dbReference type="Proteomes" id="UP000311713">
    <property type="component" value="Unassembled WGS sequence"/>
</dbReference>
<gene>
    <name evidence="2" type="ORF">FH715_27290</name>
</gene>
<dbReference type="RefSeq" id="WP_139650055.1">
    <property type="nucleotide sequence ID" value="NZ_BAAAZS010000089.1"/>
</dbReference>
<name>A0A5C4UMI2_9ACTN</name>
<dbReference type="OrthoDB" id="4314991at2"/>
<organism evidence="2 3">
    <name type="scientific">Streptomyces sedi</name>
    <dbReference type="NCBI Taxonomy" id="555059"/>
    <lineage>
        <taxon>Bacteria</taxon>
        <taxon>Bacillati</taxon>
        <taxon>Actinomycetota</taxon>
        <taxon>Actinomycetes</taxon>
        <taxon>Kitasatosporales</taxon>
        <taxon>Streptomycetaceae</taxon>
        <taxon>Streptomyces</taxon>
    </lineage>
</organism>
<keyword evidence="3" id="KW-1185">Reference proteome</keyword>
<sequence>MPNTDSSPGGDKPDRLVALAHDLHLDPSDLAGPLHHLAYQQALTDTDSTPTRRAPSATDVPEEVAFRAARAINDAGMTHQVTYLRSRVGATATERLLRTTATPRTLDDLGLLDDLGPAGALTTASHLDTRAPELTVLAHHRSLDHREDYLLLHDTAAIWSPLPGAREYLGLHLTRDASTFHLDHQRMPLLPLTQAWLRARGCPPLLHPAGGPAPADAATVRIEHTLANSPDRYELIEDYTHNPGTGDTRTCAILRDHHPDAASPHRLLVEDVTLPQAFTYRIAEYGHATAREASEAFEAHLARPPAPPLGRLPPPPTSPSSPDRRRSLG</sequence>
<accession>A0A5C4UMI2</accession>
<feature type="region of interest" description="Disordered" evidence="1">
    <location>
        <begin position="296"/>
        <end position="329"/>
    </location>
</feature>
<evidence type="ECO:0000256" key="1">
    <source>
        <dbReference type="SAM" id="MobiDB-lite"/>
    </source>
</evidence>
<evidence type="ECO:0000313" key="2">
    <source>
        <dbReference type="EMBL" id="TNM24585.1"/>
    </source>
</evidence>
<dbReference type="AlphaFoldDB" id="A0A5C4UMI2"/>
<reference evidence="2 3" key="1">
    <citation type="submission" date="2019-06" db="EMBL/GenBank/DDBJ databases">
        <title>Draft genome of Streptomyces sedi sp. JCM16909.</title>
        <authorList>
            <person name="Klykleung N."/>
            <person name="Tanasupawat S."/>
            <person name="Kudo T."/>
            <person name="Yuki M."/>
            <person name="Ohkuma M."/>
        </authorList>
    </citation>
    <scope>NUCLEOTIDE SEQUENCE [LARGE SCALE GENOMIC DNA]</scope>
    <source>
        <strain evidence="2 3">JCM 16909</strain>
    </source>
</reference>
<evidence type="ECO:0000313" key="3">
    <source>
        <dbReference type="Proteomes" id="UP000311713"/>
    </source>
</evidence>